<proteinExistence type="evidence at transcript level"/>
<evidence type="ECO:0000313" key="2">
    <source>
        <dbReference type="EMBL" id="BAJ90679.1"/>
    </source>
</evidence>
<reference evidence="2" key="1">
    <citation type="journal article" date="2011" name="Plant Physiol.">
        <title>Comprehensive sequence analysis of 24,783 barley full-length cDNAs derived from 12 clone libraries.</title>
        <authorList>
            <person name="Matsumoto T."/>
            <person name="Tanaka T."/>
            <person name="Sakai H."/>
            <person name="Amano N."/>
            <person name="Kanamori H."/>
            <person name="Kurita K."/>
            <person name="Kikuta A."/>
            <person name="Kamiya K."/>
            <person name="Yamamoto M."/>
            <person name="Ikawa H."/>
            <person name="Fujii N."/>
            <person name="Hori K."/>
            <person name="Itoh T."/>
            <person name="Sato K."/>
        </authorList>
    </citation>
    <scope>NUCLEOTIDE SEQUENCE</scope>
    <source>
        <tissue evidence="2">Shoot</tissue>
    </source>
</reference>
<feature type="region of interest" description="Disordered" evidence="1">
    <location>
        <begin position="1"/>
        <end position="22"/>
    </location>
</feature>
<name>F2D6F8_HORVV</name>
<protein>
    <submittedName>
        <fullName evidence="2">Predicted protein</fullName>
    </submittedName>
</protein>
<dbReference type="EMBL" id="AK359470">
    <property type="protein sequence ID" value="BAJ90679.1"/>
    <property type="molecule type" value="mRNA"/>
</dbReference>
<organism evidence="2">
    <name type="scientific">Hordeum vulgare subsp. vulgare</name>
    <name type="common">Domesticated barley</name>
    <dbReference type="NCBI Taxonomy" id="112509"/>
    <lineage>
        <taxon>Eukaryota</taxon>
        <taxon>Viridiplantae</taxon>
        <taxon>Streptophyta</taxon>
        <taxon>Embryophyta</taxon>
        <taxon>Tracheophyta</taxon>
        <taxon>Spermatophyta</taxon>
        <taxon>Magnoliopsida</taxon>
        <taxon>Liliopsida</taxon>
        <taxon>Poales</taxon>
        <taxon>Poaceae</taxon>
        <taxon>BOP clade</taxon>
        <taxon>Pooideae</taxon>
        <taxon>Triticodae</taxon>
        <taxon>Triticeae</taxon>
        <taxon>Hordeinae</taxon>
        <taxon>Hordeum</taxon>
    </lineage>
</organism>
<dbReference type="AlphaFoldDB" id="F2D6F8"/>
<evidence type="ECO:0000256" key="1">
    <source>
        <dbReference type="SAM" id="MobiDB-lite"/>
    </source>
</evidence>
<accession>F2D6F8</accession>
<sequence>MVGVIARAGSHPIDGKPSSSRCGIAVPQEDAAESVSRRCRRQLCDGLKRLRAPLLCACNARYWCAIGAVSRPGVFASFAPESSATRVVY</sequence>